<name>A0ABM1H782_SOLPN</name>
<sequence>MGKAFDRISWSYICLVLRKMVFDEIFIDLVWRILATIGYSIIVNGKRYGFFDSTRGLKKGDPLSSALFILGVEVLYRSLNKLHSNPDYHGFCMERRGPQVNHLSFAYDIILFTSGRHKTLKILIKALKECEEISGKLINEDNSHFMLHSNAFNRIRDRIKRFTGFKQKKGPITYLGYPLFVGRPGNIYFSDLVNKVVCRIKDGKPNNLIMEGKQFLQRLFYRQYTYIYYVQSNPVKQKWDTGESLTWKKMFMKRKHVEKHIQWKLKTGNWLGNDPLSQFSNNSKRMTNVTVDNFWEERKWDWNELIEQHLPDQAIWKLNNHGNFTRSSAWEEIREKRVKYHFNSLLWHKNIPFKVSFLLWRTLRGKLPTNDKLNNFDIDPSKCFCRLDNARTDNIQHILSQANSLRKYGVLLQQEQGFSMDATHCSSFFNTGGQQRPTMQPSRCFYRPPLSSYAGTYGITDAQANMVIKQQISASNSEAAILGLTWALKLGYRNIVLERDSQLVVKWINPQASPQWNLIIQLGRLQNFICQTYDFKYTHVYREENLVADAFSKQSHETTNPQVYFSHQQLPKEARVYDHLDLMEMPSLRRKKIKRIKDPP</sequence>
<gene>
    <name evidence="3" type="primary">LOC107024957</name>
</gene>
<dbReference type="Pfam" id="PF13966">
    <property type="entry name" value="zf-RVT"/>
    <property type="match status" value="1"/>
</dbReference>
<organism evidence="2 3">
    <name type="scientific">Solanum pennellii</name>
    <name type="common">Tomato</name>
    <name type="synonym">Lycopersicon pennellii</name>
    <dbReference type="NCBI Taxonomy" id="28526"/>
    <lineage>
        <taxon>Eukaryota</taxon>
        <taxon>Viridiplantae</taxon>
        <taxon>Streptophyta</taxon>
        <taxon>Embryophyta</taxon>
        <taxon>Tracheophyta</taxon>
        <taxon>Spermatophyta</taxon>
        <taxon>Magnoliopsida</taxon>
        <taxon>eudicotyledons</taxon>
        <taxon>Gunneridae</taxon>
        <taxon>Pentapetalae</taxon>
        <taxon>asterids</taxon>
        <taxon>lamiids</taxon>
        <taxon>Solanales</taxon>
        <taxon>Solanaceae</taxon>
        <taxon>Solanoideae</taxon>
        <taxon>Solaneae</taxon>
        <taxon>Solanum</taxon>
        <taxon>Solanum subgen. Lycopersicon</taxon>
    </lineage>
</organism>
<dbReference type="InterPro" id="IPR026960">
    <property type="entry name" value="RVT-Znf"/>
</dbReference>
<dbReference type="SUPFAM" id="SSF53098">
    <property type="entry name" value="Ribonuclease H-like"/>
    <property type="match status" value="1"/>
</dbReference>
<dbReference type="Pfam" id="PF00078">
    <property type="entry name" value="RVT_1"/>
    <property type="match status" value="1"/>
</dbReference>
<dbReference type="Proteomes" id="UP000694930">
    <property type="component" value="Chromosome 7"/>
</dbReference>
<reference evidence="3" key="2">
    <citation type="submission" date="2025-08" db="UniProtKB">
        <authorList>
            <consortium name="RefSeq"/>
        </authorList>
    </citation>
    <scope>IDENTIFICATION</scope>
</reference>
<protein>
    <submittedName>
        <fullName evidence="3">Uncharacterized protein LOC107024957</fullName>
    </submittedName>
</protein>
<dbReference type="PANTHER" id="PTHR33116">
    <property type="entry name" value="REVERSE TRANSCRIPTASE ZINC-BINDING DOMAIN-CONTAINING PROTEIN-RELATED-RELATED"/>
    <property type="match status" value="1"/>
</dbReference>
<evidence type="ECO:0000313" key="3">
    <source>
        <dbReference type="RefSeq" id="XP_015081347.1"/>
    </source>
</evidence>
<evidence type="ECO:0000313" key="2">
    <source>
        <dbReference type="Proteomes" id="UP000694930"/>
    </source>
</evidence>
<dbReference type="InterPro" id="IPR036397">
    <property type="entry name" value="RNaseH_sf"/>
</dbReference>
<dbReference type="GeneID" id="107024957"/>
<proteinExistence type="predicted"/>
<dbReference type="CDD" id="cd06222">
    <property type="entry name" value="RNase_H_like"/>
    <property type="match status" value="1"/>
</dbReference>
<evidence type="ECO:0000259" key="1">
    <source>
        <dbReference type="PROSITE" id="PS50878"/>
    </source>
</evidence>
<reference evidence="2" key="1">
    <citation type="journal article" date="2014" name="Nat. Genet.">
        <title>The genome of the stress-tolerant wild tomato species Solanum pennellii.</title>
        <authorList>
            <person name="Bolger A."/>
            <person name="Scossa F."/>
            <person name="Bolger M.E."/>
            <person name="Lanz C."/>
            <person name="Maumus F."/>
            <person name="Tohge T."/>
            <person name="Quesneville H."/>
            <person name="Alseekh S."/>
            <person name="Sorensen I."/>
            <person name="Lichtenstein G."/>
            <person name="Fich E.A."/>
            <person name="Conte M."/>
            <person name="Keller H."/>
            <person name="Schneeberger K."/>
            <person name="Schwacke R."/>
            <person name="Ofner I."/>
            <person name="Vrebalov J."/>
            <person name="Xu Y."/>
            <person name="Osorio S."/>
            <person name="Aflitos S.A."/>
            <person name="Schijlen E."/>
            <person name="Jimenez-Gomez J.M."/>
            <person name="Ryngajllo M."/>
            <person name="Kimura S."/>
            <person name="Kumar R."/>
            <person name="Koenig D."/>
            <person name="Headland L.R."/>
            <person name="Maloof J.N."/>
            <person name="Sinha N."/>
            <person name="van Ham R.C."/>
            <person name="Lankhorst R.K."/>
            <person name="Mao L."/>
            <person name="Vogel A."/>
            <person name="Arsova B."/>
            <person name="Panstruga R."/>
            <person name="Fei Z."/>
            <person name="Rose J.K."/>
            <person name="Zamir D."/>
            <person name="Carrari F."/>
            <person name="Giovannoni J.J."/>
            <person name="Weigel D."/>
            <person name="Usadel B."/>
            <person name="Fernie A.R."/>
        </authorList>
    </citation>
    <scope>NUCLEOTIDE SEQUENCE [LARGE SCALE GENOMIC DNA]</scope>
    <source>
        <strain evidence="2">cv. LA0716</strain>
    </source>
</reference>
<dbReference type="PROSITE" id="PS50878">
    <property type="entry name" value="RT_POL"/>
    <property type="match status" value="1"/>
</dbReference>
<keyword evidence="2" id="KW-1185">Reference proteome</keyword>
<dbReference type="InterPro" id="IPR002156">
    <property type="entry name" value="RNaseH_domain"/>
</dbReference>
<accession>A0ABM1H782</accession>
<dbReference type="InterPro" id="IPR012337">
    <property type="entry name" value="RNaseH-like_sf"/>
</dbReference>
<dbReference type="RefSeq" id="XP_015081347.1">
    <property type="nucleotide sequence ID" value="XM_015225861.1"/>
</dbReference>
<dbReference type="InterPro" id="IPR044730">
    <property type="entry name" value="RNase_H-like_dom_plant"/>
</dbReference>
<dbReference type="Gene3D" id="3.30.420.10">
    <property type="entry name" value="Ribonuclease H-like superfamily/Ribonuclease H"/>
    <property type="match status" value="1"/>
</dbReference>
<dbReference type="PANTHER" id="PTHR33116:SF82">
    <property type="entry name" value="RNASE H FAMILY PROTEIN"/>
    <property type="match status" value="1"/>
</dbReference>
<feature type="domain" description="Reverse transcriptase" evidence="1">
    <location>
        <begin position="1"/>
        <end position="179"/>
    </location>
</feature>
<dbReference type="InterPro" id="IPR000477">
    <property type="entry name" value="RT_dom"/>
</dbReference>
<dbReference type="Pfam" id="PF13456">
    <property type="entry name" value="RVT_3"/>
    <property type="match status" value="1"/>
</dbReference>